<dbReference type="Gene3D" id="3.40.50.1820">
    <property type="entry name" value="alpha/beta hydrolase"/>
    <property type="match status" value="1"/>
</dbReference>
<dbReference type="VEuPathDB" id="FungiDB:MELLADRAFT_112982"/>
<dbReference type="GeneID" id="18924842"/>
<reference evidence="5" key="1">
    <citation type="journal article" date="2011" name="Proc. Natl. Acad. Sci. U.S.A.">
        <title>Obligate biotrophy features unraveled by the genomic analysis of rust fungi.</title>
        <authorList>
            <person name="Duplessis S."/>
            <person name="Cuomo C.A."/>
            <person name="Lin Y.-C."/>
            <person name="Aerts A."/>
            <person name="Tisserant E."/>
            <person name="Veneault-Fourrey C."/>
            <person name="Joly D.L."/>
            <person name="Hacquard S."/>
            <person name="Amselem J."/>
            <person name="Cantarel B.L."/>
            <person name="Chiu R."/>
            <person name="Coutinho P.M."/>
            <person name="Feau N."/>
            <person name="Field M."/>
            <person name="Frey P."/>
            <person name="Gelhaye E."/>
            <person name="Goldberg J."/>
            <person name="Grabherr M.G."/>
            <person name="Kodira C.D."/>
            <person name="Kohler A."/>
            <person name="Kuees U."/>
            <person name="Lindquist E.A."/>
            <person name="Lucas S.M."/>
            <person name="Mago R."/>
            <person name="Mauceli E."/>
            <person name="Morin E."/>
            <person name="Murat C."/>
            <person name="Pangilinan J.L."/>
            <person name="Park R."/>
            <person name="Pearson M."/>
            <person name="Quesneville H."/>
            <person name="Rouhier N."/>
            <person name="Sakthikumar S."/>
            <person name="Salamov A.A."/>
            <person name="Schmutz J."/>
            <person name="Selles B."/>
            <person name="Shapiro H."/>
            <person name="Tanguay P."/>
            <person name="Tuskan G.A."/>
            <person name="Henrissat B."/>
            <person name="Van de Peer Y."/>
            <person name="Rouze P."/>
            <person name="Ellis J.G."/>
            <person name="Dodds P.N."/>
            <person name="Schein J.E."/>
            <person name="Zhong S."/>
            <person name="Hamelin R.C."/>
            <person name="Grigoriev I.V."/>
            <person name="Szabo L.J."/>
            <person name="Martin F."/>
        </authorList>
    </citation>
    <scope>NUCLEOTIDE SEQUENCE [LARGE SCALE GENOMIC DNA]</scope>
    <source>
        <strain evidence="5">98AG31 / pathotype 3-4-7</strain>
    </source>
</reference>
<proteinExistence type="predicted"/>
<dbReference type="ESTHER" id="9basi-f4s8b3">
    <property type="family name" value="Fungal_carboxylesterase_lipase"/>
</dbReference>
<feature type="region of interest" description="Disordered" evidence="1">
    <location>
        <begin position="26"/>
        <end position="68"/>
    </location>
</feature>
<sequence length="607" mass="63812">MFILRLIILLTQLLLRSTSAEAAAAAPASPADKSGNQTTIPQVPVGGAASGNRTTRDPAPAGGAAGGKGATRVTLDYGDFNGKAQGGVDIWSSIPYAEPPLGARRFASPVAPTKKYPNFDATKISPGCASSDPLAGADPSSFNQTILAVLQSLPKGTQSATDTRPGQEDCLTLDVTRPSGLGGNEKLPVIFWISESASGAVNPAGLMARGKMIQKPFIWVSANWRSSVFGFLGGKEIAAADAGNLGLKDQRLALEWVQKHISKFGGDPKRVTLYGSNLGGMAVSHQLVAFNGDSKGLFQNAILGGAVALPSPKIASGQATYDKFAKAAGCPVGAGSLACLREAKLEKLVAAANTFPGIFSRQRYPLPFHAYVDGKFLTGSIQDLAKAGKVAKVPIILGSTDDSGTVDTLVEAAHIFNETGVTPWLQQLLPGATPKDLATLLKLYPSDPAQGSPFNTGTQNQLNAVSKQIAALFGDIAYQGIRRFFSQSVQASAPVYGFIDRGSKNTKYLGSYAGVNTLSVLKAPAAGRSTDIQTRYLNFVYTNDPNPKGVKVQWPKYGPTAQLMEFSDTETGKIVPDDFRKEGIQYYITDIMGDSAKGKPSAQFAKT</sequence>
<dbReference type="RefSeq" id="XP_007417648.1">
    <property type="nucleotide sequence ID" value="XM_007417586.1"/>
</dbReference>
<dbReference type="eggNOG" id="KOG4389">
    <property type="taxonomic scope" value="Eukaryota"/>
</dbReference>
<evidence type="ECO:0000256" key="2">
    <source>
        <dbReference type="SAM" id="SignalP"/>
    </source>
</evidence>
<keyword evidence="2" id="KW-0732">Signal</keyword>
<dbReference type="Proteomes" id="UP000001072">
    <property type="component" value="Unassembled WGS sequence"/>
</dbReference>
<feature type="domain" description="Carboxylesterase type B" evidence="3">
    <location>
        <begin position="71"/>
        <end position="567"/>
    </location>
</feature>
<dbReference type="EMBL" id="GL883164">
    <property type="protein sequence ID" value="EGF99065.1"/>
    <property type="molecule type" value="Genomic_DNA"/>
</dbReference>
<evidence type="ECO:0000313" key="4">
    <source>
        <dbReference type="EMBL" id="EGF99065.1"/>
    </source>
</evidence>
<gene>
    <name evidence="4" type="ORF">MELLADRAFT_112982</name>
</gene>
<evidence type="ECO:0000259" key="3">
    <source>
        <dbReference type="Pfam" id="PF00135"/>
    </source>
</evidence>
<dbReference type="AlphaFoldDB" id="F4S8B3"/>
<organism evidence="5">
    <name type="scientific">Melampsora larici-populina (strain 98AG31 / pathotype 3-4-7)</name>
    <name type="common">Poplar leaf rust fungus</name>
    <dbReference type="NCBI Taxonomy" id="747676"/>
    <lineage>
        <taxon>Eukaryota</taxon>
        <taxon>Fungi</taxon>
        <taxon>Dikarya</taxon>
        <taxon>Basidiomycota</taxon>
        <taxon>Pucciniomycotina</taxon>
        <taxon>Pucciniomycetes</taxon>
        <taxon>Pucciniales</taxon>
        <taxon>Melampsoraceae</taxon>
        <taxon>Melampsora</taxon>
    </lineage>
</organism>
<evidence type="ECO:0000313" key="5">
    <source>
        <dbReference type="Proteomes" id="UP000001072"/>
    </source>
</evidence>
<dbReference type="Pfam" id="PF00135">
    <property type="entry name" value="COesterase"/>
    <property type="match status" value="1"/>
</dbReference>
<feature type="signal peptide" evidence="2">
    <location>
        <begin position="1"/>
        <end position="20"/>
    </location>
</feature>
<dbReference type="InterPro" id="IPR002018">
    <property type="entry name" value="CarbesteraseB"/>
</dbReference>
<dbReference type="HOGENOM" id="CLU_006586_10_6_1"/>
<dbReference type="PANTHER" id="PTHR11559">
    <property type="entry name" value="CARBOXYLESTERASE"/>
    <property type="match status" value="1"/>
</dbReference>
<dbReference type="InterPro" id="IPR050309">
    <property type="entry name" value="Type-B_Carboxylest/Lipase"/>
</dbReference>
<dbReference type="FunCoup" id="F4S8B3">
    <property type="interactions" value="1"/>
</dbReference>
<feature type="region of interest" description="Disordered" evidence="1">
    <location>
        <begin position="156"/>
        <end position="177"/>
    </location>
</feature>
<protein>
    <submittedName>
        <fullName evidence="4">Lipase</fullName>
    </submittedName>
</protein>
<dbReference type="InterPro" id="IPR029058">
    <property type="entry name" value="AB_hydrolase_fold"/>
</dbReference>
<dbReference type="OrthoDB" id="408631at2759"/>
<name>F4S8B3_MELLP</name>
<dbReference type="SUPFAM" id="SSF53474">
    <property type="entry name" value="alpha/beta-Hydrolases"/>
    <property type="match status" value="1"/>
</dbReference>
<dbReference type="InParanoid" id="F4S8B3"/>
<feature type="chain" id="PRO_5003315962" evidence="2">
    <location>
        <begin position="21"/>
        <end position="607"/>
    </location>
</feature>
<evidence type="ECO:0000256" key="1">
    <source>
        <dbReference type="SAM" id="MobiDB-lite"/>
    </source>
</evidence>
<accession>F4S8B3</accession>
<keyword evidence="5" id="KW-1185">Reference proteome</keyword>
<dbReference type="KEGG" id="mlr:MELLADRAFT_112982"/>